<feature type="region of interest" description="Disordered" evidence="1">
    <location>
        <begin position="1"/>
        <end position="29"/>
    </location>
</feature>
<keyword evidence="3" id="KW-1185">Reference proteome</keyword>
<evidence type="ECO:0000313" key="2">
    <source>
        <dbReference type="EMBL" id="UFZ05584.1"/>
    </source>
</evidence>
<protein>
    <submittedName>
        <fullName evidence="2">Uncharacterized protein</fullName>
    </submittedName>
</protein>
<dbReference type="EMBL" id="CP088156">
    <property type="protein sequence ID" value="UFZ05584.1"/>
    <property type="molecule type" value="Genomic_DNA"/>
</dbReference>
<organism evidence="2 3">
    <name type="scientific">Bradyrhizobium ontarionense</name>
    <dbReference type="NCBI Taxonomy" id="2898149"/>
    <lineage>
        <taxon>Bacteria</taxon>
        <taxon>Pseudomonadati</taxon>
        <taxon>Pseudomonadota</taxon>
        <taxon>Alphaproteobacteria</taxon>
        <taxon>Hyphomicrobiales</taxon>
        <taxon>Nitrobacteraceae</taxon>
        <taxon>Bradyrhizobium</taxon>
    </lineage>
</organism>
<accession>A0ABY3REC0</accession>
<reference evidence="2" key="1">
    <citation type="journal article" date="2024" name="Antonie Van Leeuwenhoek">
        <title>Bradyrhizobium ontarionense sp. nov., a novel bacterial symbiont isolated from Aeschynomene indica (Indian jointvetch), harbours photosynthesis, nitrogen fixation and nitrous oxide (N2O) reductase genes.</title>
        <authorList>
            <person name="Bromfield E.S.P."/>
            <person name="Cloutier S."/>
        </authorList>
    </citation>
    <scope>NUCLEOTIDE SEQUENCE</scope>
    <source>
        <strain evidence="2">A19</strain>
    </source>
</reference>
<gene>
    <name evidence="2" type="ORF">LQG66_04505</name>
</gene>
<dbReference type="Proteomes" id="UP001431010">
    <property type="component" value="Chromosome"/>
</dbReference>
<sequence>MAALDTGPEPVRGSLTTGAADAADTPAQVPMSQQNVLGSHGYDMHPQEFVRLSGCQELKLRSDRKRALLLS</sequence>
<proteinExistence type="predicted"/>
<evidence type="ECO:0000313" key="3">
    <source>
        <dbReference type="Proteomes" id="UP001431010"/>
    </source>
</evidence>
<feature type="compositionally biased region" description="Low complexity" evidence="1">
    <location>
        <begin position="16"/>
        <end position="27"/>
    </location>
</feature>
<name>A0ABY3REC0_9BRAD</name>
<evidence type="ECO:0000256" key="1">
    <source>
        <dbReference type="SAM" id="MobiDB-lite"/>
    </source>
</evidence>